<dbReference type="AlphaFoldDB" id="A0AAV1D6D9"/>
<keyword evidence="2" id="KW-1185">Reference proteome</keyword>
<name>A0AAV1D6D9_OLDCO</name>
<gene>
    <name evidence="1" type="ORF">OLC1_LOCUS12597</name>
</gene>
<dbReference type="Proteomes" id="UP001161247">
    <property type="component" value="Chromosome 4"/>
</dbReference>
<proteinExistence type="predicted"/>
<reference evidence="1" key="1">
    <citation type="submission" date="2023-03" db="EMBL/GenBank/DDBJ databases">
        <authorList>
            <person name="Julca I."/>
        </authorList>
    </citation>
    <scope>NUCLEOTIDE SEQUENCE</scope>
</reference>
<evidence type="ECO:0000313" key="1">
    <source>
        <dbReference type="EMBL" id="CAI9103424.1"/>
    </source>
</evidence>
<protein>
    <submittedName>
        <fullName evidence="1">OLC1v1001897C1</fullName>
    </submittedName>
</protein>
<evidence type="ECO:0000313" key="2">
    <source>
        <dbReference type="Proteomes" id="UP001161247"/>
    </source>
</evidence>
<sequence>MNLLVKDEQLALCNLNSHLGLIDIWILEDYAYCCWGLKWRLDVCLAEKPIFVLEKCAAYVTLVQIHNGELWLDCDERGLFVYDIERNMVRRLGGPPWSPISALNLSSYNAHKCIPYAKSHLRLPKSMFSLQRSLRLPPF</sequence>
<accession>A0AAV1D6D9</accession>
<organism evidence="1 2">
    <name type="scientific">Oldenlandia corymbosa var. corymbosa</name>
    <dbReference type="NCBI Taxonomy" id="529605"/>
    <lineage>
        <taxon>Eukaryota</taxon>
        <taxon>Viridiplantae</taxon>
        <taxon>Streptophyta</taxon>
        <taxon>Embryophyta</taxon>
        <taxon>Tracheophyta</taxon>
        <taxon>Spermatophyta</taxon>
        <taxon>Magnoliopsida</taxon>
        <taxon>eudicotyledons</taxon>
        <taxon>Gunneridae</taxon>
        <taxon>Pentapetalae</taxon>
        <taxon>asterids</taxon>
        <taxon>lamiids</taxon>
        <taxon>Gentianales</taxon>
        <taxon>Rubiaceae</taxon>
        <taxon>Rubioideae</taxon>
        <taxon>Spermacoceae</taxon>
        <taxon>Hedyotis-Oldenlandia complex</taxon>
        <taxon>Oldenlandia</taxon>
    </lineage>
</organism>
<dbReference type="EMBL" id="OX459121">
    <property type="protein sequence ID" value="CAI9103424.1"/>
    <property type="molecule type" value="Genomic_DNA"/>
</dbReference>